<feature type="compositionally biased region" description="Basic and acidic residues" evidence="1">
    <location>
        <begin position="43"/>
        <end position="68"/>
    </location>
</feature>
<evidence type="ECO:0000256" key="1">
    <source>
        <dbReference type="SAM" id="MobiDB-lite"/>
    </source>
</evidence>
<keyword evidence="3" id="KW-1185">Reference proteome</keyword>
<feature type="compositionally biased region" description="Polar residues" evidence="1">
    <location>
        <begin position="114"/>
        <end position="132"/>
    </location>
</feature>
<gene>
    <name evidence="2" type="ORF">ACFSUC_12485</name>
</gene>
<evidence type="ECO:0000313" key="2">
    <source>
        <dbReference type="EMBL" id="MFD2672383.1"/>
    </source>
</evidence>
<feature type="compositionally biased region" description="Basic and acidic residues" evidence="1">
    <location>
        <begin position="83"/>
        <end position="112"/>
    </location>
</feature>
<reference evidence="3" key="1">
    <citation type="journal article" date="2019" name="Int. J. Syst. Evol. Microbiol.">
        <title>The Global Catalogue of Microorganisms (GCM) 10K type strain sequencing project: providing services to taxonomists for standard genome sequencing and annotation.</title>
        <authorList>
            <consortium name="The Broad Institute Genomics Platform"/>
            <consortium name="The Broad Institute Genome Sequencing Center for Infectious Disease"/>
            <person name="Wu L."/>
            <person name="Ma J."/>
        </authorList>
    </citation>
    <scope>NUCLEOTIDE SEQUENCE [LARGE SCALE GENOMIC DNA]</scope>
    <source>
        <strain evidence="3">KCTC 33676</strain>
    </source>
</reference>
<comment type="caution">
    <text evidence="2">The sequence shown here is derived from an EMBL/GenBank/DDBJ whole genome shotgun (WGS) entry which is preliminary data.</text>
</comment>
<protein>
    <submittedName>
        <fullName evidence="2">Uncharacterized protein</fullName>
    </submittedName>
</protein>
<dbReference type="RefSeq" id="WP_379929950.1">
    <property type="nucleotide sequence ID" value="NZ_JBHUMM010000037.1"/>
</dbReference>
<name>A0ABW5RBJ5_9BACL</name>
<organism evidence="2 3">
    <name type="scientific">Marinicrinis sediminis</name>
    <dbReference type="NCBI Taxonomy" id="1652465"/>
    <lineage>
        <taxon>Bacteria</taxon>
        <taxon>Bacillati</taxon>
        <taxon>Bacillota</taxon>
        <taxon>Bacilli</taxon>
        <taxon>Bacillales</taxon>
        <taxon>Paenibacillaceae</taxon>
    </lineage>
</organism>
<sequence length="228" mass="26260">MDGLFILVIIAFVIFYQLSKKNENRPGNRRPTLPPIFSPHSNQPEREDRDGKRSLGDWREQREERNQREQPGMWETDTTTYARDNDKRDTRDSWDTRDTRDTRDMRDSRDNQARGYSSSYERTTFDRSSASREPSPVRQEEIGDVVLLQGSISSSPRIYEGVTQSEIGKRTSSSLTSSQRAGLRNAMNVDPAQGMMWAEIFAAPRSRRPYQARGLTVQQVPSKGHQES</sequence>
<evidence type="ECO:0000313" key="3">
    <source>
        <dbReference type="Proteomes" id="UP001597497"/>
    </source>
</evidence>
<dbReference type="Proteomes" id="UP001597497">
    <property type="component" value="Unassembled WGS sequence"/>
</dbReference>
<feature type="region of interest" description="Disordered" evidence="1">
    <location>
        <begin position="22"/>
        <end position="142"/>
    </location>
</feature>
<proteinExistence type="predicted"/>
<accession>A0ABW5RBJ5</accession>
<dbReference type="EMBL" id="JBHUMM010000037">
    <property type="protein sequence ID" value="MFD2672383.1"/>
    <property type="molecule type" value="Genomic_DNA"/>
</dbReference>